<evidence type="ECO:0000256" key="5">
    <source>
        <dbReference type="ARBA" id="ARBA00019378"/>
    </source>
</evidence>
<feature type="domain" description="Aconitase A/isopropylmalate dehydratase small subunit swivel" evidence="15">
    <location>
        <begin position="757"/>
        <end position="890"/>
    </location>
</feature>
<organism evidence="16 17">
    <name type="scientific">Caenimonas aquaedulcis</name>
    <dbReference type="NCBI Taxonomy" id="2793270"/>
    <lineage>
        <taxon>Bacteria</taxon>
        <taxon>Pseudomonadati</taxon>
        <taxon>Pseudomonadota</taxon>
        <taxon>Betaproteobacteria</taxon>
        <taxon>Burkholderiales</taxon>
        <taxon>Comamonadaceae</taxon>
        <taxon>Caenimonas</taxon>
    </lineage>
</organism>
<proteinExistence type="inferred from homology"/>
<dbReference type="FunFam" id="3.20.19.10:FF:000001">
    <property type="entry name" value="Aconitate hydratase"/>
    <property type="match status" value="1"/>
</dbReference>
<dbReference type="PANTHER" id="PTHR11670">
    <property type="entry name" value="ACONITASE/IRON-RESPONSIVE ELEMENT FAMILY MEMBER"/>
    <property type="match status" value="1"/>
</dbReference>
<evidence type="ECO:0000256" key="1">
    <source>
        <dbReference type="ARBA" id="ARBA00001966"/>
    </source>
</evidence>
<dbReference type="Pfam" id="PF00330">
    <property type="entry name" value="Aconitase"/>
    <property type="match status" value="1"/>
</dbReference>
<comment type="similarity">
    <text evidence="3">Belongs to the aconitase/IPM isomerase family.</text>
</comment>
<keyword evidence="7" id="KW-0479">Metal-binding</keyword>
<evidence type="ECO:0000256" key="9">
    <source>
        <dbReference type="ARBA" id="ARBA00023014"/>
    </source>
</evidence>
<gene>
    <name evidence="16" type="ORF">I5803_07345</name>
</gene>
<dbReference type="Proteomes" id="UP000651050">
    <property type="component" value="Unassembled WGS sequence"/>
</dbReference>
<evidence type="ECO:0000256" key="2">
    <source>
        <dbReference type="ARBA" id="ARBA00004717"/>
    </source>
</evidence>
<dbReference type="GO" id="GO:0051539">
    <property type="term" value="F:4 iron, 4 sulfur cluster binding"/>
    <property type="evidence" value="ECO:0007669"/>
    <property type="project" value="UniProtKB-KW"/>
</dbReference>
<dbReference type="InterPro" id="IPR036008">
    <property type="entry name" value="Aconitase_4Fe-4S_dom"/>
</dbReference>
<evidence type="ECO:0000313" key="17">
    <source>
        <dbReference type="Proteomes" id="UP000651050"/>
    </source>
</evidence>
<name>A0A931MG80_9BURK</name>
<keyword evidence="6" id="KW-0004">4Fe-4S</keyword>
<keyword evidence="10" id="KW-0456">Lyase</keyword>
<comment type="catalytic activity">
    <reaction evidence="11">
        <text>citrate = D-threo-isocitrate</text>
        <dbReference type="Rhea" id="RHEA:10336"/>
        <dbReference type="ChEBI" id="CHEBI:15562"/>
        <dbReference type="ChEBI" id="CHEBI:16947"/>
        <dbReference type="EC" id="4.2.1.3"/>
    </reaction>
</comment>
<keyword evidence="17" id="KW-1185">Reference proteome</keyword>
<dbReference type="EC" id="4.2.1.3" evidence="4"/>
<comment type="cofactor">
    <cofactor evidence="1">
        <name>[4Fe-4S] cluster</name>
        <dbReference type="ChEBI" id="CHEBI:49883"/>
    </cofactor>
</comment>
<comment type="pathway">
    <text evidence="2">Carbohydrate metabolism; tricarboxylic acid cycle; isocitrate from oxaloacetate: step 2/2.</text>
</comment>
<dbReference type="AlphaFoldDB" id="A0A931MG80"/>
<dbReference type="Gene3D" id="3.20.19.10">
    <property type="entry name" value="Aconitase, domain 4"/>
    <property type="match status" value="1"/>
</dbReference>
<dbReference type="Gene3D" id="3.30.499.10">
    <property type="entry name" value="Aconitase, domain 3"/>
    <property type="match status" value="2"/>
</dbReference>
<dbReference type="Pfam" id="PF00694">
    <property type="entry name" value="Aconitase_C"/>
    <property type="match status" value="1"/>
</dbReference>
<dbReference type="NCBIfam" id="NF009520">
    <property type="entry name" value="PRK12881.1"/>
    <property type="match status" value="1"/>
</dbReference>
<dbReference type="GO" id="GO:0003994">
    <property type="term" value="F:aconitate hydratase activity"/>
    <property type="evidence" value="ECO:0007669"/>
    <property type="project" value="UniProtKB-EC"/>
</dbReference>
<dbReference type="SUPFAM" id="SSF53732">
    <property type="entry name" value="Aconitase iron-sulfur domain"/>
    <property type="match status" value="1"/>
</dbReference>
<feature type="domain" description="Aconitase/3-isopropylmalate dehydratase large subunit alpha/beta/alpha" evidence="14">
    <location>
        <begin position="75"/>
        <end position="611"/>
    </location>
</feature>
<dbReference type="Gene3D" id="6.10.190.10">
    <property type="match status" value="1"/>
</dbReference>
<dbReference type="PROSITE" id="PS01244">
    <property type="entry name" value="ACONITASE_2"/>
    <property type="match status" value="1"/>
</dbReference>
<keyword evidence="9" id="KW-0411">Iron-sulfur</keyword>
<evidence type="ECO:0000256" key="13">
    <source>
        <dbReference type="ARBA" id="ARBA00031977"/>
    </source>
</evidence>
<dbReference type="InterPro" id="IPR001030">
    <property type="entry name" value="Acoase/IPM_deHydtase_lsu_aba"/>
</dbReference>
<dbReference type="InterPro" id="IPR015931">
    <property type="entry name" value="Acnase/IPM_dHydase_lsu_aba_1/3"/>
</dbReference>
<dbReference type="GO" id="GO:0046872">
    <property type="term" value="F:metal ion binding"/>
    <property type="evidence" value="ECO:0007669"/>
    <property type="project" value="UniProtKB-KW"/>
</dbReference>
<evidence type="ECO:0000256" key="4">
    <source>
        <dbReference type="ARBA" id="ARBA00012926"/>
    </source>
</evidence>
<dbReference type="CDD" id="cd01580">
    <property type="entry name" value="AcnA_IRP_Swivel"/>
    <property type="match status" value="1"/>
</dbReference>
<evidence type="ECO:0000256" key="12">
    <source>
        <dbReference type="ARBA" id="ARBA00031081"/>
    </source>
</evidence>
<comment type="caution">
    <text evidence="16">The sequence shown here is derived from an EMBL/GenBank/DDBJ whole genome shotgun (WGS) entry which is preliminary data.</text>
</comment>
<evidence type="ECO:0000256" key="7">
    <source>
        <dbReference type="ARBA" id="ARBA00022723"/>
    </source>
</evidence>
<dbReference type="PROSITE" id="PS00450">
    <property type="entry name" value="ACONITASE_1"/>
    <property type="match status" value="1"/>
</dbReference>
<dbReference type="InterPro" id="IPR000573">
    <property type="entry name" value="AconitaseA/IPMdHydase_ssu_swvl"/>
</dbReference>
<evidence type="ECO:0000313" key="16">
    <source>
        <dbReference type="EMBL" id="MBG9387828.1"/>
    </source>
</evidence>
<reference evidence="16" key="1">
    <citation type="submission" date="2020-11" db="EMBL/GenBank/DDBJ databases">
        <title>Bacterial whole genome sequence for Caenimonas sp. DR4.4.</title>
        <authorList>
            <person name="Le V."/>
            <person name="Ko S.-R."/>
            <person name="Ahn C.-Y."/>
            <person name="Oh H.-M."/>
        </authorList>
    </citation>
    <scope>NUCLEOTIDE SEQUENCE</scope>
    <source>
        <strain evidence="16">DR4.4</strain>
    </source>
</reference>
<dbReference type="RefSeq" id="WP_196985722.1">
    <property type="nucleotide sequence ID" value="NZ_JADWYS010000001.1"/>
</dbReference>
<evidence type="ECO:0000259" key="14">
    <source>
        <dbReference type="Pfam" id="PF00330"/>
    </source>
</evidence>
<dbReference type="SUPFAM" id="SSF52016">
    <property type="entry name" value="LeuD/IlvD-like"/>
    <property type="match status" value="1"/>
</dbReference>
<evidence type="ECO:0000259" key="15">
    <source>
        <dbReference type="Pfam" id="PF00694"/>
    </source>
</evidence>
<dbReference type="InterPro" id="IPR018136">
    <property type="entry name" value="Aconitase_4Fe-4S_BS"/>
</dbReference>
<protein>
    <recommendedName>
        <fullName evidence="5">Aconitate hydratase A</fullName>
        <ecNumber evidence="4">4.2.1.3</ecNumber>
    </recommendedName>
    <alternativeName>
        <fullName evidence="13">Iron-responsive protein-like</fullName>
    </alternativeName>
    <alternativeName>
        <fullName evidence="12">RNA-binding protein</fullName>
    </alternativeName>
</protein>
<dbReference type="InterPro" id="IPR044137">
    <property type="entry name" value="AcnA_IRP_Swivel"/>
</dbReference>
<evidence type="ECO:0000256" key="11">
    <source>
        <dbReference type="ARBA" id="ARBA00023501"/>
    </source>
</evidence>
<dbReference type="FunFam" id="3.30.499.10:FF:000002">
    <property type="entry name" value="Aconitate hydratase"/>
    <property type="match status" value="1"/>
</dbReference>
<evidence type="ECO:0000256" key="3">
    <source>
        <dbReference type="ARBA" id="ARBA00007185"/>
    </source>
</evidence>
<evidence type="ECO:0000256" key="6">
    <source>
        <dbReference type="ARBA" id="ARBA00022485"/>
    </source>
</evidence>
<dbReference type="InterPro" id="IPR006249">
    <property type="entry name" value="Aconitase/IRP2"/>
</dbReference>
<dbReference type="PRINTS" id="PR00415">
    <property type="entry name" value="ACONITASE"/>
</dbReference>
<dbReference type="EMBL" id="JADWYS010000001">
    <property type="protein sequence ID" value="MBG9387828.1"/>
    <property type="molecule type" value="Genomic_DNA"/>
</dbReference>
<accession>A0A931MG80</accession>
<evidence type="ECO:0000256" key="8">
    <source>
        <dbReference type="ARBA" id="ARBA00023004"/>
    </source>
</evidence>
<keyword evidence="8" id="KW-0408">Iron</keyword>
<dbReference type="InterPro" id="IPR015928">
    <property type="entry name" value="Aconitase/3IPM_dehydase_swvl"/>
</dbReference>
<sequence>MPHAFADTLKSFRTASGKSGKFYSLPALAKQFPKINRLPVSMRIVLESVLRNCDGKKVTADHVRQVASWFPNADRNEEIPFVVARVILQDFTGVPLLADLAAMRSVAARLGKRPGAVEPLVPVDLVVDHSIMVDHYGTKGSIDLNMKLEFQRNRERYEFLRWGMQAFDTFGVVPPGFGIVHQVNLEYLARGIHRGQDGVCYPDSLVGTDSHTTMINGIGVVGWGVGGIEAEAAMLGQPVYMLTPDVVGFELTGRLREGCTATDLVLTVTEILRREKVVGKFVEFFGEGTRTLAVPDRATIGNMAPEYGATMGFFPVDEKTIEYLTGTGRTPEEIEAVEAYFRAQGLFGVPRAGEIDYTQVVKLDLGQVTPSLSGPKRPQDRIELGKVASQFTRLFSKPPTENGFNQSADVLLTRHLVRHAGEVPSPKVPANPPTPPAAPRFEMEMEGNKPTLAAAHAEAPPPLVEVENITIGNGDVLIAAITSCTNTSNPGVMLAAGLLAKKAVEAGLTVKPHIKTSLAPGSRMVTDYLTKTGLMPYLEKLGFALVGYGCTTCIGNSGDLTTDINEAITKSDLVCAAVLSGNRNFEARIHPNIKANFLASPPLVVAYAIAGTVLRDLMTEPVGKGKGGKDVFLGDIWPSSDEIHKLMKFAMSGKAFRDNYGKVRSDPGELWKGIHGVSGETYTWPTSTYIAEPPFFEHFEMNPLVAQPQGVGGAGKKEAVSVRGARVMALFGDSITTDHISPAGSIKETSPAGQWLLAHGVQKPDFNSYGSRRGNHEVMMRGTFANVRIKNLMIPAAADGSREEGGVTLYRGPGGGEPKKMFIYDAAMKYIADGVPTVVFAGEEYGTGSSRDWAAKGTQLLGIKAVIAKSFERIHRSNLVGMGVLPLQFQGSDTWQSLRLTGDETIDVIPDPELRPRSPAKVIVTRADGSTQEITVTLRIDTPIEVDYYRHGGILPFVLRQLLAA</sequence>
<evidence type="ECO:0000256" key="10">
    <source>
        <dbReference type="ARBA" id="ARBA00023239"/>
    </source>
</evidence>
<dbReference type="NCBIfam" id="NF006757">
    <property type="entry name" value="PRK09277.1"/>
    <property type="match status" value="1"/>
</dbReference>